<keyword evidence="2" id="KW-0472">Membrane</keyword>
<keyword evidence="4" id="KW-1185">Reference proteome</keyword>
<reference evidence="3 4" key="1">
    <citation type="submission" date="2020-01" db="EMBL/GenBank/DDBJ databases">
        <title>Kibdelosporangium persica a novel Actinomycetes from a hot desert in Iran.</title>
        <authorList>
            <person name="Safaei N."/>
            <person name="Zaburannyi N."/>
            <person name="Mueller R."/>
            <person name="Wink J."/>
        </authorList>
    </citation>
    <scope>NUCLEOTIDE SEQUENCE [LARGE SCALE GENOMIC DNA]</scope>
    <source>
        <strain evidence="3 4">4NS15</strain>
    </source>
</reference>
<dbReference type="RefSeq" id="WP_173124224.1">
    <property type="nucleotide sequence ID" value="NZ_CBCSGW010000008.1"/>
</dbReference>
<keyword evidence="2" id="KW-1133">Transmembrane helix</keyword>
<feature type="transmembrane region" description="Helical" evidence="2">
    <location>
        <begin position="69"/>
        <end position="90"/>
    </location>
</feature>
<feature type="transmembrane region" description="Helical" evidence="2">
    <location>
        <begin position="96"/>
        <end position="117"/>
    </location>
</feature>
<evidence type="ECO:0000313" key="4">
    <source>
        <dbReference type="Proteomes" id="UP000763557"/>
    </source>
</evidence>
<comment type="caution">
    <text evidence="3">The sequence shown here is derived from an EMBL/GenBank/DDBJ whole genome shotgun (WGS) entry which is preliminary data.</text>
</comment>
<name>A0ABX2EWW3_9PSEU</name>
<sequence>MAEQAPDRRPLWIVTVLLLAASAALWGSSRLKWSDLTGAEQAGALVPLALIYLAGIAGVLATSGWPRRIVGVLLALTGFAACWLAVNGAFGDGQALPPRVLALFAGVAVVVAAVMLVRAGHRMPRLGARYQAPGAAKDAKEPSQEKEMWRALERGEDPTV</sequence>
<evidence type="ECO:0000313" key="3">
    <source>
        <dbReference type="EMBL" id="NRN63483.1"/>
    </source>
</evidence>
<accession>A0ABX2EWW3</accession>
<feature type="region of interest" description="Disordered" evidence="1">
    <location>
        <begin position="133"/>
        <end position="160"/>
    </location>
</feature>
<evidence type="ECO:0000256" key="1">
    <source>
        <dbReference type="SAM" id="MobiDB-lite"/>
    </source>
</evidence>
<organism evidence="3 4">
    <name type="scientific">Kibdelosporangium persicum</name>
    <dbReference type="NCBI Taxonomy" id="2698649"/>
    <lineage>
        <taxon>Bacteria</taxon>
        <taxon>Bacillati</taxon>
        <taxon>Actinomycetota</taxon>
        <taxon>Actinomycetes</taxon>
        <taxon>Pseudonocardiales</taxon>
        <taxon>Pseudonocardiaceae</taxon>
        <taxon>Kibdelosporangium</taxon>
    </lineage>
</organism>
<dbReference type="Pfam" id="PF09534">
    <property type="entry name" value="Trp_oprn_chp"/>
    <property type="match status" value="1"/>
</dbReference>
<gene>
    <name evidence="3" type="ORF">GC106_6840</name>
</gene>
<evidence type="ECO:0000256" key="2">
    <source>
        <dbReference type="SAM" id="Phobius"/>
    </source>
</evidence>
<feature type="compositionally biased region" description="Basic and acidic residues" evidence="1">
    <location>
        <begin position="137"/>
        <end position="160"/>
    </location>
</feature>
<feature type="transmembrane region" description="Helical" evidence="2">
    <location>
        <begin position="12"/>
        <end position="29"/>
    </location>
</feature>
<keyword evidence="2 3" id="KW-0812">Transmembrane</keyword>
<dbReference type="Proteomes" id="UP000763557">
    <property type="component" value="Unassembled WGS sequence"/>
</dbReference>
<protein>
    <submittedName>
        <fullName evidence="3">Tryptophan-associated transmembrane protein</fullName>
    </submittedName>
</protein>
<dbReference type="EMBL" id="JAAATY010000001">
    <property type="protein sequence ID" value="NRN63483.1"/>
    <property type="molecule type" value="Genomic_DNA"/>
</dbReference>
<feature type="transmembrane region" description="Helical" evidence="2">
    <location>
        <begin position="41"/>
        <end position="62"/>
    </location>
</feature>
<dbReference type="InterPro" id="IPR019051">
    <property type="entry name" value="Trp_biosyn_TM_oprn/chp"/>
</dbReference>
<proteinExistence type="predicted"/>